<feature type="transmembrane region" description="Helical" evidence="2">
    <location>
        <begin position="180"/>
        <end position="204"/>
    </location>
</feature>
<dbReference type="SUPFAM" id="SSF46894">
    <property type="entry name" value="C-terminal effector domain of the bipartite response regulators"/>
    <property type="match status" value="1"/>
</dbReference>
<sequence length="357" mass="41694">MMAYYAFTLDNDYKTALTCMKNLLELDKKDFPGKKTWLYMDMANMAEMFYVTGQTAKAWETIKRLESNPLKDDRYLSQTYYVHSMLLEKEGQTDSSRIYAKMSMEYSSRYGEMENEANALKIIMRSDSINGNLTEYIRNRDKYDSLAGVIKNGETAQRIAVIKEQYKYNRIIREAEKTHIIRILLFSGLALTAIAACIIILLLYRQNKMRLKTEEEEHKRLETEVEYKKLENELISLKMNQTINELEKTKNKNAETVAQIVGEATARQTAMTRLDMLEATINTDFVEYIKKTYPQLTHNDILILGFMRMKIPVKETATALGISTESLQKARYRLRKKMNIESVEELFNLVNDWKPQV</sequence>
<proteinExistence type="predicted"/>
<dbReference type="GO" id="GO:0003677">
    <property type="term" value="F:DNA binding"/>
    <property type="evidence" value="ECO:0007669"/>
    <property type="project" value="InterPro"/>
</dbReference>
<dbReference type="EMBL" id="LFQU01000015">
    <property type="protein sequence ID" value="KOO68310.1"/>
    <property type="molecule type" value="Genomic_DNA"/>
</dbReference>
<comment type="caution">
    <text evidence="3">The sequence shown here is derived from an EMBL/GenBank/DDBJ whole genome shotgun (WGS) entry which is preliminary data.</text>
</comment>
<organism evidence="3 4">
    <name type="scientific">Xylanibacter rarus</name>
    <dbReference type="NCBI Taxonomy" id="1676614"/>
    <lineage>
        <taxon>Bacteria</taxon>
        <taxon>Pseudomonadati</taxon>
        <taxon>Bacteroidota</taxon>
        <taxon>Bacteroidia</taxon>
        <taxon>Bacteroidales</taxon>
        <taxon>Prevotellaceae</taxon>
        <taxon>Xylanibacter</taxon>
    </lineage>
</organism>
<name>A0A8E1QX13_9BACT</name>
<keyword evidence="2" id="KW-1133">Transmembrane helix</keyword>
<protein>
    <recommendedName>
        <fullName evidence="5">HTH luxR-type domain-containing protein</fullName>
    </recommendedName>
</protein>
<evidence type="ECO:0000313" key="4">
    <source>
        <dbReference type="Proteomes" id="UP000036951"/>
    </source>
</evidence>
<dbReference type="AlphaFoldDB" id="A0A8E1QX13"/>
<dbReference type="InterPro" id="IPR016032">
    <property type="entry name" value="Sig_transdc_resp-reg_C-effctor"/>
</dbReference>
<gene>
    <name evidence="3" type="ORF">ACU52_08700</name>
</gene>
<keyword evidence="2" id="KW-0472">Membrane</keyword>
<evidence type="ECO:0000313" key="3">
    <source>
        <dbReference type="EMBL" id="KOO68310.1"/>
    </source>
</evidence>
<reference evidence="3 4" key="1">
    <citation type="submission" date="2015-06" db="EMBL/GenBank/DDBJ databases">
        <title>Prevotella sp. 109, sp. nov., a novel member of the family Prevotellaceae isolated from human faeces.</title>
        <authorList>
            <person name="Shkoporov A.N."/>
            <person name="Chaplin A.V."/>
            <person name="Kafarskaia L.I."/>
            <person name="Efimov B.A."/>
        </authorList>
    </citation>
    <scope>NUCLEOTIDE SEQUENCE [LARGE SCALE GENOMIC DNA]</scope>
    <source>
        <strain evidence="3 4">109</strain>
    </source>
</reference>
<keyword evidence="4" id="KW-1185">Reference proteome</keyword>
<feature type="coiled-coil region" evidence="1">
    <location>
        <begin position="204"/>
        <end position="259"/>
    </location>
</feature>
<evidence type="ECO:0008006" key="5">
    <source>
        <dbReference type="Google" id="ProtNLM"/>
    </source>
</evidence>
<dbReference type="Proteomes" id="UP000036951">
    <property type="component" value="Unassembled WGS sequence"/>
</dbReference>
<keyword evidence="1" id="KW-0175">Coiled coil</keyword>
<accession>A0A8E1QX13</accession>
<keyword evidence="2" id="KW-0812">Transmembrane</keyword>
<dbReference type="GO" id="GO:0006355">
    <property type="term" value="P:regulation of DNA-templated transcription"/>
    <property type="evidence" value="ECO:0007669"/>
    <property type="project" value="InterPro"/>
</dbReference>
<evidence type="ECO:0000256" key="2">
    <source>
        <dbReference type="SAM" id="Phobius"/>
    </source>
</evidence>
<evidence type="ECO:0000256" key="1">
    <source>
        <dbReference type="SAM" id="Coils"/>
    </source>
</evidence>